<accession>A0ABT7MXD2</accession>
<keyword evidence="3" id="KW-0732">Signal</keyword>
<feature type="compositionally biased region" description="Low complexity" evidence="1">
    <location>
        <begin position="420"/>
        <end position="429"/>
    </location>
</feature>
<dbReference type="NCBIfam" id="TIGR01167">
    <property type="entry name" value="LPXTG_anchor"/>
    <property type="match status" value="1"/>
</dbReference>
<dbReference type="EMBL" id="JASXSZ010000002">
    <property type="protein sequence ID" value="MDL9979114.1"/>
    <property type="molecule type" value="Genomic_DNA"/>
</dbReference>
<keyword evidence="2" id="KW-1133">Transmembrane helix</keyword>
<dbReference type="PROSITE" id="PS51318">
    <property type="entry name" value="TAT"/>
    <property type="match status" value="1"/>
</dbReference>
<feature type="transmembrane region" description="Helical" evidence="2">
    <location>
        <begin position="449"/>
        <end position="472"/>
    </location>
</feature>
<feature type="domain" description="Choice-of-anchor A" evidence="4">
    <location>
        <begin position="76"/>
        <end position="334"/>
    </location>
</feature>
<protein>
    <submittedName>
        <fullName evidence="5">Choice-of-anchor A family protein</fullName>
    </submittedName>
</protein>
<dbReference type="Pfam" id="PF20597">
    <property type="entry name" value="pAdhesive_15"/>
    <property type="match status" value="1"/>
</dbReference>
<evidence type="ECO:0000313" key="5">
    <source>
        <dbReference type="EMBL" id="MDL9979114.1"/>
    </source>
</evidence>
<evidence type="ECO:0000259" key="4">
    <source>
        <dbReference type="Pfam" id="PF20597"/>
    </source>
</evidence>
<evidence type="ECO:0000256" key="1">
    <source>
        <dbReference type="SAM" id="MobiDB-lite"/>
    </source>
</evidence>
<feature type="region of interest" description="Disordered" evidence="1">
    <location>
        <begin position="385"/>
        <end position="429"/>
    </location>
</feature>
<sequence length="477" mass="46796">MNSSRRRALKRPAVLAAGIGVATALGLGSVLAAAGAASAATDASQQNVCPPGTIPGATNSHASTWTDNGVAVYAGRDFTSGANAAEVEGLLVVGRNATIGREAGVFNIGTAGVGSGVWPSAGSVMLAVGGNLAIGNPGTAHIDVGAGATDGGSPATTGGDVRVGGSTAPTYAGPGDVTPYFMNGGTLTEKQGVAATAPWAGWGDTLTALSADFGARAATGTAAAGSVLTLTSTNAAADPQVFTVSGATLAATSEVHFVGIPAGAQSVIVNVVGAAPVAWAPTYFSDDGVRADDFASPLYGKLAQRTIWNFADATDVTLGGTSQILGSVLVPHVNPADPAPTLTITASTNGRIMTNGSIVMDGVGNELHNYPFNTGVLSCTVQPATPAQPEVPVRPETPEVPVQPETPEVPGGAVVPNQPAAPVDTPAAATTAPAAAAESASLASTGGTVAVWLVPAGIALLVGGGFALWLTARRRKA</sequence>
<dbReference type="RefSeq" id="WP_286287981.1">
    <property type="nucleotide sequence ID" value="NZ_JASXSZ010000002.1"/>
</dbReference>
<organism evidence="5 6">
    <name type="scientific">Microbacterium candidum</name>
    <dbReference type="NCBI Taxonomy" id="3041922"/>
    <lineage>
        <taxon>Bacteria</taxon>
        <taxon>Bacillati</taxon>
        <taxon>Actinomycetota</taxon>
        <taxon>Actinomycetes</taxon>
        <taxon>Micrococcales</taxon>
        <taxon>Microbacteriaceae</taxon>
        <taxon>Microbacterium</taxon>
    </lineage>
</organism>
<evidence type="ECO:0000256" key="2">
    <source>
        <dbReference type="SAM" id="Phobius"/>
    </source>
</evidence>
<feature type="compositionally biased region" description="Low complexity" evidence="1">
    <location>
        <begin position="399"/>
        <end position="410"/>
    </location>
</feature>
<feature type="signal peptide" evidence="3">
    <location>
        <begin position="1"/>
        <end position="39"/>
    </location>
</feature>
<gene>
    <name evidence="5" type="ORF">QSV35_07200</name>
</gene>
<feature type="chain" id="PRO_5046469766" evidence="3">
    <location>
        <begin position="40"/>
        <end position="477"/>
    </location>
</feature>
<dbReference type="InterPro" id="IPR026588">
    <property type="entry name" value="Choice_anch_A"/>
</dbReference>
<dbReference type="NCBIfam" id="TIGR04215">
    <property type="entry name" value="choice_anch_A"/>
    <property type="match status" value="1"/>
</dbReference>
<dbReference type="InterPro" id="IPR006311">
    <property type="entry name" value="TAT_signal"/>
</dbReference>
<keyword evidence="2" id="KW-0472">Membrane</keyword>
<evidence type="ECO:0000256" key="3">
    <source>
        <dbReference type="SAM" id="SignalP"/>
    </source>
</evidence>
<dbReference type="Proteomes" id="UP001235064">
    <property type="component" value="Unassembled WGS sequence"/>
</dbReference>
<keyword evidence="2" id="KW-0812">Transmembrane</keyword>
<evidence type="ECO:0000313" key="6">
    <source>
        <dbReference type="Proteomes" id="UP001235064"/>
    </source>
</evidence>
<proteinExistence type="predicted"/>
<reference evidence="5 6" key="1">
    <citation type="submission" date="2023-06" db="EMBL/GenBank/DDBJ databases">
        <title>Microbacterium sp. nov., isolated from a waste landfill.</title>
        <authorList>
            <person name="Wen W."/>
        </authorList>
    </citation>
    <scope>NUCLEOTIDE SEQUENCE [LARGE SCALE GENOMIC DNA]</scope>
    <source>
        <strain evidence="5 6">ASV49</strain>
    </source>
</reference>
<keyword evidence="6" id="KW-1185">Reference proteome</keyword>
<name>A0ABT7MXD2_9MICO</name>
<comment type="caution">
    <text evidence="5">The sequence shown here is derived from an EMBL/GenBank/DDBJ whole genome shotgun (WGS) entry which is preliminary data.</text>
</comment>